<sequence length="117" mass="13298">MHASLLLMRLFVFEVYIGGNFADRRMISLLLMVHMDSLFSAPCYCRICYALLIGKVFTTLCSVLVVSCRRFCDVYLVVICWKFLLLQSLARGTGVYGVVGRLHDGLHSNFAQIEHMV</sequence>
<gene>
    <name evidence="1" type="ORF">QVD17_03121</name>
</gene>
<keyword evidence="2" id="KW-1185">Reference proteome</keyword>
<evidence type="ECO:0000313" key="2">
    <source>
        <dbReference type="Proteomes" id="UP001229421"/>
    </source>
</evidence>
<name>A0AAD8L7T6_TARER</name>
<dbReference type="EMBL" id="JAUHHV010000001">
    <property type="protein sequence ID" value="KAK1437330.1"/>
    <property type="molecule type" value="Genomic_DNA"/>
</dbReference>
<reference evidence="1" key="1">
    <citation type="journal article" date="2023" name="bioRxiv">
        <title>Improved chromosome-level genome assembly for marigold (Tagetes erecta).</title>
        <authorList>
            <person name="Jiang F."/>
            <person name="Yuan L."/>
            <person name="Wang S."/>
            <person name="Wang H."/>
            <person name="Xu D."/>
            <person name="Wang A."/>
            <person name="Fan W."/>
        </authorList>
    </citation>
    <scope>NUCLEOTIDE SEQUENCE</scope>
    <source>
        <strain evidence="1">WSJ</strain>
        <tissue evidence="1">Leaf</tissue>
    </source>
</reference>
<proteinExistence type="predicted"/>
<comment type="caution">
    <text evidence="1">The sequence shown here is derived from an EMBL/GenBank/DDBJ whole genome shotgun (WGS) entry which is preliminary data.</text>
</comment>
<protein>
    <submittedName>
        <fullName evidence="1">Uncharacterized protein</fullName>
    </submittedName>
</protein>
<accession>A0AAD8L7T6</accession>
<dbReference type="AlphaFoldDB" id="A0AAD8L7T6"/>
<dbReference type="Proteomes" id="UP001229421">
    <property type="component" value="Unassembled WGS sequence"/>
</dbReference>
<organism evidence="1 2">
    <name type="scientific">Tagetes erecta</name>
    <name type="common">African marigold</name>
    <dbReference type="NCBI Taxonomy" id="13708"/>
    <lineage>
        <taxon>Eukaryota</taxon>
        <taxon>Viridiplantae</taxon>
        <taxon>Streptophyta</taxon>
        <taxon>Embryophyta</taxon>
        <taxon>Tracheophyta</taxon>
        <taxon>Spermatophyta</taxon>
        <taxon>Magnoliopsida</taxon>
        <taxon>eudicotyledons</taxon>
        <taxon>Gunneridae</taxon>
        <taxon>Pentapetalae</taxon>
        <taxon>asterids</taxon>
        <taxon>campanulids</taxon>
        <taxon>Asterales</taxon>
        <taxon>Asteraceae</taxon>
        <taxon>Asteroideae</taxon>
        <taxon>Heliantheae alliance</taxon>
        <taxon>Tageteae</taxon>
        <taxon>Tagetes</taxon>
    </lineage>
</organism>
<evidence type="ECO:0000313" key="1">
    <source>
        <dbReference type="EMBL" id="KAK1437330.1"/>
    </source>
</evidence>